<accession>A0A3P1LRC3</accession>
<comment type="caution">
    <text evidence="4">The sequence shown here is derived from an EMBL/GenBank/DDBJ whole genome shotgun (WGS) entry which is preliminary data.</text>
</comment>
<dbReference type="PANTHER" id="PTHR46429:SF1">
    <property type="entry name" value="23S RRNA (GUANOSINE-2'-O-)-METHYLTRANSFERASE RLMB"/>
    <property type="match status" value="1"/>
</dbReference>
<dbReference type="Pfam" id="PF00588">
    <property type="entry name" value="SpoU_methylase"/>
    <property type="match status" value="1"/>
</dbReference>
<evidence type="ECO:0000259" key="3">
    <source>
        <dbReference type="Pfam" id="PF00588"/>
    </source>
</evidence>
<gene>
    <name evidence="4" type="ORF">EIA08_29350</name>
</gene>
<feature type="domain" description="tRNA/rRNA methyltransferase SpoU type" evidence="3">
    <location>
        <begin position="1"/>
        <end position="45"/>
    </location>
</feature>
<dbReference type="RefSeq" id="WP_284695831.1">
    <property type="nucleotide sequence ID" value="NZ_RQTU01000304.1"/>
</dbReference>
<dbReference type="GO" id="GO:0070039">
    <property type="term" value="F:rRNA (guanosine-2'-O-)-methyltransferase activity"/>
    <property type="evidence" value="ECO:0007669"/>
    <property type="project" value="TreeGrafter"/>
</dbReference>
<dbReference type="SUPFAM" id="SSF75217">
    <property type="entry name" value="alpha/beta knot"/>
    <property type="match status" value="1"/>
</dbReference>
<name>A0A3P1LRC3_ECOLX</name>
<dbReference type="InterPro" id="IPR029026">
    <property type="entry name" value="tRNA_m1G_MTases_N"/>
</dbReference>
<dbReference type="Gene3D" id="3.40.1280.10">
    <property type="match status" value="1"/>
</dbReference>
<protein>
    <submittedName>
        <fullName evidence="4">23S rRNA (Guanosine(2251)-2'-O)-methyltransferase RlmB</fullName>
    </submittedName>
</protein>
<evidence type="ECO:0000256" key="2">
    <source>
        <dbReference type="ARBA" id="ARBA00022679"/>
    </source>
</evidence>
<keyword evidence="1 4" id="KW-0489">Methyltransferase</keyword>
<dbReference type="InterPro" id="IPR029028">
    <property type="entry name" value="Alpha/beta_knot_MTases"/>
</dbReference>
<keyword evidence="2 4" id="KW-0808">Transferase</keyword>
<dbReference type="AlphaFoldDB" id="A0A3P1LRC3"/>
<reference evidence="4 5" key="1">
    <citation type="submission" date="2018-11" db="EMBL/GenBank/DDBJ databases">
        <title>Enterobacteriaceae from Patient.</title>
        <authorList>
            <person name="Shen C."/>
            <person name="Yang Y."/>
            <person name="Tian G."/>
        </authorList>
    </citation>
    <scope>NUCLEOTIDE SEQUENCE [LARGE SCALE GENOMIC DNA]</scope>
    <source>
        <strain evidence="4 5">GBGD28</strain>
    </source>
</reference>
<evidence type="ECO:0000256" key="1">
    <source>
        <dbReference type="ARBA" id="ARBA00022603"/>
    </source>
</evidence>
<dbReference type="EMBL" id="RQTU01000304">
    <property type="protein sequence ID" value="RRD67150.1"/>
    <property type="molecule type" value="Genomic_DNA"/>
</dbReference>
<organism evidence="4 5">
    <name type="scientific">Escherichia coli</name>
    <dbReference type="NCBI Taxonomy" id="562"/>
    <lineage>
        <taxon>Bacteria</taxon>
        <taxon>Pseudomonadati</taxon>
        <taxon>Pseudomonadota</taxon>
        <taxon>Gammaproteobacteria</taxon>
        <taxon>Enterobacterales</taxon>
        <taxon>Enterobacteriaceae</taxon>
        <taxon>Escherichia</taxon>
    </lineage>
</organism>
<evidence type="ECO:0000313" key="4">
    <source>
        <dbReference type="EMBL" id="RRD67150.1"/>
    </source>
</evidence>
<dbReference type="PANTHER" id="PTHR46429">
    <property type="entry name" value="23S RRNA (GUANOSINE-2'-O-)-METHYLTRANSFERASE RLMB"/>
    <property type="match status" value="1"/>
</dbReference>
<dbReference type="InterPro" id="IPR001537">
    <property type="entry name" value="SpoU_MeTrfase"/>
</dbReference>
<dbReference type="Proteomes" id="UP000271008">
    <property type="component" value="Unassembled WGS sequence"/>
</dbReference>
<feature type="non-terminal residue" evidence="4">
    <location>
        <position position="1"/>
    </location>
</feature>
<dbReference type="InterPro" id="IPR004441">
    <property type="entry name" value="rRNA_MeTrfase_TrmH"/>
</dbReference>
<sequence length="52" mass="5549">ALVMGAEGEGMRRLTREHCDELISIPMAGSVSSLNVSVATGICLFEAVRQRS</sequence>
<proteinExistence type="predicted"/>
<evidence type="ECO:0000313" key="5">
    <source>
        <dbReference type="Proteomes" id="UP000271008"/>
    </source>
</evidence>
<dbReference type="GO" id="GO:0003723">
    <property type="term" value="F:RNA binding"/>
    <property type="evidence" value="ECO:0007669"/>
    <property type="project" value="InterPro"/>
</dbReference>
<dbReference type="GO" id="GO:0005829">
    <property type="term" value="C:cytosol"/>
    <property type="evidence" value="ECO:0007669"/>
    <property type="project" value="TreeGrafter"/>
</dbReference>